<comment type="caution">
    <text evidence="3">The sequence shown here is derived from an EMBL/GenBank/DDBJ whole genome shotgun (WGS) entry which is preliminary data.</text>
</comment>
<dbReference type="Pfam" id="PF22495">
    <property type="entry name" value="HTH_92"/>
    <property type="match status" value="1"/>
</dbReference>
<dbReference type="Proteomes" id="UP001589773">
    <property type="component" value="Unassembled WGS sequence"/>
</dbReference>
<dbReference type="SUPFAM" id="SSF47413">
    <property type="entry name" value="lambda repressor-like DNA-binding domains"/>
    <property type="match status" value="1"/>
</dbReference>
<evidence type="ECO:0000313" key="3">
    <source>
        <dbReference type="EMBL" id="MFC0254190.1"/>
    </source>
</evidence>
<organism evidence="3 4">
    <name type="scientific">Massilia consociata</name>
    <dbReference type="NCBI Taxonomy" id="760117"/>
    <lineage>
        <taxon>Bacteria</taxon>
        <taxon>Pseudomonadati</taxon>
        <taxon>Pseudomonadota</taxon>
        <taxon>Betaproteobacteria</taxon>
        <taxon>Burkholderiales</taxon>
        <taxon>Oxalobacteraceae</taxon>
        <taxon>Telluria group</taxon>
        <taxon>Massilia</taxon>
    </lineage>
</organism>
<gene>
    <name evidence="3" type="ORF">ACFFJK_20040</name>
</gene>
<dbReference type="InterPro" id="IPR001387">
    <property type="entry name" value="Cro/C1-type_HTH"/>
</dbReference>
<dbReference type="InterPro" id="IPR010982">
    <property type="entry name" value="Lambda_DNA-bd_dom_sf"/>
</dbReference>
<proteinExistence type="predicted"/>
<sequence>MSEKISKSQPYEKFSNSSTAEVNPQVLRDLRLSKGETQEKFWRRFGVSQATGSRYELGVFLPKSLAILMGLYVDGRITDELLDSYAA</sequence>
<reference evidence="3 4" key="1">
    <citation type="submission" date="2024-09" db="EMBL/GenBank/DDBJ databases">
        <authorList>
            <person name="Sun Q."/>
            <person name="Mori K."/>
        </authorList>
    </citation>
    <scope>NUCLEOTIDE SEQUENCE [LARGE SCALE GENOMIC DNA]</scope>
    <source>
        <strain evidence="3 4">CCM 7792</strain>
    </source>
</reference>
<evidence type="ECO:0000259" key="2">
    <source>
        <dbReference type="Pfam" id="PF22495"/>
    </source>
</evidence>
<dbReference type="InterPro" id="IPR055172">
    <property type="entry name" value="HTH_RsaL-like"/>
</dbReference>
<dbReference type="Gene3D" id="1.10.260.40">
    <property type="entry name" value="lambda repressor-like DNA-binding domains"/>
    <property type="match status" value="1"/>
</dbReference>
<evidence type="ECO:0000256" key="1">
    <source>
        <dbReference type="SAM" id="MobiDB-lite"/>
    </source>
</evidence>
<keyword evidence="4" id="KW-1185">Reference proteome</keyword>
<feature type="domain" description="RsaL-like HTH" evidence="2">
    <location>
        <begin position="28"/>
        <end position="72"/>
    </location>
</feature>
<name>A0ABV6FKX5_9BURK</name>
<dbReference type="RefSeq" id="WP_379681453.1">
    <property type="nucleotide sequence ID" value="NZ_JBHLWP010000019.1"/>
</dbReference>
<protein>
    <submittedName>
        <fullName evidence="3">Helix-turn-helix domain-containing protein</fullName>
    </submittedName>
</protein>
<dbReference type="CDD" id="cd00093">
    <property type="entry name" value="HTH_XRE"/>
    <property type="match status" value="1"/>
</dbReference>
<dbReference type="EMBL" id="JBHLWP010000019">
    <property type="protein sequence ID" value="MFC0254190.1"/>
    <property type="molecule type" value="Genomic_DNA"/>
</dbReference>
<feature type="region of interest" description="Disordered" evidence="1">
    <location>
        <begin position="1"/>
        <end position="21"/>
    </location>
</feature>
<accession>A0ABV6FKX5</accession>
<evidence type="ECO:0000313" key="4">
    <source>
        <dbReference type="Proteomes" id="UP001589773"/>
    </source>
</evidence>